<dbReference type="EMBL" id="MG779384">
    <property type="protein sequence ID" value="AUV58888.1"/>
    <property type="molecule type" value="Genomic_DNA"/>
</dbReference>
<accession>A0A2K9V9J4</accession>
<organism evidence="1">
    <name type="scientific">Bandra megavirus</name>
    <dbReference type="NCBI Taxonomy" id="2071566"/>
    <lineage>
        <taxon>Viruses</taxon>
        <taxon>Varidnaviria</taxon>
        <taxon>Bamfordvirae</taxon>
        <taxon>Nucleocytoviricota</taxon>
        <taxon>Megaviricetes</taxon>
        <taxon>Imitervirales</taxon>
        <taxon>Mimiviridae</taxon>
        <taxon>Megamimivirinae</taxon>
        <taxon>Megavirus</taxon>
    </lineage>
</organism>
<sequence length="101" mass="12305">FLKNRYDSNRITANKFMTNHNKSDYNKPNDIEYQKLLFDFHQINNKYTKLINYKTKRKNIACDKPNNKPIEYISVTRKEIYFTLLIDSLGWYTIYCILHGW</sequence>
<evidence type="ECO:0000313" key="1">
    <source>
        <dbReference type="EMBL" id="AUV58888.1"/>
    </source>
</evidence>
<protein>
    <submittedName>
        <fullName evidence="1">Uncharacterized protein</fullName>
    </submittedName>
</protein>
<feature type="non-terminal residue" evidence="1">
    <location>
        <position position="1"/>
    </location>
</feature>
<reference evidence="1" key="1">
    <citation type="submission" date="2018-01" db="EMBL/GenBank/DDBJ databases">
        <title>Draft genome sequence of Bandra megavirus.</title>
        <authorList>
            <person name="Chatterjee A."/>
            <person name="Yadav R."/>
            <person name="Kondabagil K."/>
        </authorList>
    </citation>
    <scope>NUCLEOTIDE SEQUENCE</scope>
    <source>
        <strain evidence="1">KK-1</strain>
    </source>
</reference>
<name>A0A2K9V9J4_9VIRU</name>
<proteinExistence type="predicted"/>